<feature type="transmembrane region" description="Helical" evidence="8">
    <location>
        <begin position="176"/>
        <end position="196"/>
    </location>
</feature>
<accession>A0ABD1ZPY3</accession>
<evidence type="ECO:0000256" key="6">
    <source>
        <dbReference type="ARBA" id="ARBA00023180"/>
    </source>
</evidence>
<evidence type="ECO:0000313" key="10">
    <source>
        <dbReference type="Proteomes" id="UP001605036"/>
    </source>
</evidence>
<feature type="transmembrane region" description="Helical" evidence="8">
    <location>
        <begin position="242"/>
        <end position="262"/>
    </location>
</feature>
<sequence>MIPYLSVVVLVLVLVLTGFFATAYRISVTLLRGLHAYFLPKDGEKEETAGKGKKRLPAGADGKQRKGKKESRELWDEAGAQILRIDLAEAQLETRKYFQEYDESVIYTVLGLTNFATREILQFVASSLQTRHDWAQYLVPDDRITFMVGAFTAYKLFRVLARVGFDPRLGKSSERLLNWTVGFVGFFLAYILLVMLPPSVIDFGIDGAVSDAAKVARTFMQKKGIENMLLVSALSPDPVKTILAICAGIISGLIFGSCLRNVKNYWVGTDRLLWKIAVLKRGSLVGDFLNLSLLLPPVLSLMWFTPMAQKFILPDTGNKLSTSGTSCDELGDRSCGQSGGFSFLELGSKLQDALSMLGAIGRGVLARDYEWAGDVGVAEETFSRIRLWGLFLLGFLQICLSRVNLQSYCNGAVLFWYKGLHQSKVYSPEVIRARIFLNNYFVCRIALQCLVPGVLVLHFLGLARTRGILLDESAQQGAFLFAPAFIRAIMLFGCWWTAFS</sequence>
<comment type="subcellular location">
    <subcellularLocation>
        <location evidence="1">Membrane</location>
        <topology evidence="1">Multi-pass membrane protein</topology>
    </subcellularLocation>
</comment>
<evidence type="ECO:0000256" key="4">
    <source>
        <dbReference type="ARBA" id="ARBA00022989"/>
    </source>
</evidence>
<reference evidence="9 10" key="1">
    <citation type="submission" date="2024-09" db="EMBL/GenBank/DDBJ databases">
        <title>Chromosome-scale assembly of Riccia fluitans.</title>
        <authorList>
            <person name="Paukszto L."/>
            <person name="Sawicki J."/>
            <person name="Karawczyk K."/>
            <person name="Piernik-Szablinska J."/>
            <person name="Szczecinska M."/>
            <person name="Mazdziarz M."/>
        </authorList>
    </citation>
    <scope>NUCLEOTIDE SEQUENCE [LARGE SCALE GENOMIC DNA]</scope>
    <source>
        <strain evidence="9">Rf_01</strain>
        <tissue evidence="9">Aerial parts of the thallus</tissue>
    </source>
</reference>
<comment type="caution">
    <text evidence="9">The sequence shown here is derived from an EMBL/GenBank/DDBJ whole genome shotgun (WGS) entry which is preliminary data.</text>
</comment>
<dbReference type="EMBL" id="JBHFFA010000001">
    <property type="protein sequence ID" value="KAL2653395.1"/>
    <property type="molecule type" value="Genomic_DNA"/>
</dbReference>
<keyword evidence="3 8" id="KW-0812">Transmembrane</keyword>
<organism evidence="9 10">
    <name type="scientific">Riccia fluitans</name>
    <dbReference type="NCBI Taxonomy" id="41844"/>
    <lineage>
        <taxon>Eukaryota</taxon>
        <taxon>Viridiplantae</taxon>
        <taxon>Streptophyta</taxon>
        <taxon>Embryophyta</taxon>
        <taxon>Marchantiophyta</taxon>
        <taxon>Marchantiopsida</taxon>
        <taxon>Marchantiidae</taxon>
        <taxon>Marchantiales</taxon>
        <taxon>Ricciaceae</taxon>
        <taxon>Riccia</taxon>
    </lineage>
</organism>
<evidence type="ECO:0000256" key="1">
    <source>
        <dbReference type="ARBA" id="ARBA00004141"/>
    </source>
</evidence>
<gene>
    <name evidence="9" type="ORF">R1flu_021523</name>
</gene>
<keyword evidence="6" id="KW-0325">Glycoprotein</keyword>
<evidence type="ECO:0000256" key="8">
    <source>
        <dbReference type="SAM" id="Phobius"/>
    </source>
</evidence>
<feature type="transmembrane region" description="Helical" evidence="8">
    <location>
        <begin position="441"/>
        <end position="460"/>
    </location>
</feature>
<evidence type="ECO:0000256" key="7">
    <source>
        <dbReference type="SAM" id="MobiDB-lite"/>
    </source>
</evidence>
<feature type="region of interest" description="Disordered" evidence="7">
    <location>
        <begin position="46"/>
        <end position="71"/>
    </location>
</feature>
<dbReference type="InterPro" id="IPR019395">
    <property type="entry name" value="Transmembrane_161A/B"/>
</dbReference>
<dbReference type="GO" id="GO:0016020">
    <property type="term" value="C:membrane"/>
    <property type="evidence" value="ECO:0007669"/>
    <property type="project" value="UniProtKB-SubCell"/>
</dbReference>
<dbReference type="AlphaFoldDB" id="A0ABD1ZPY3"/>
<evidence type="ECO:0000256" key="2">
    <source>
        <dbReference type="ARBA" id="ARBA00009706"/>
    </source>
</evidence>
<proteinExistence type="inferred from homology"/>
<evidence type="ECO:0000313" key="9">
    <source>
        <dbReference type="EMBL" id="KAL2653395.1"/>
    </source>
</evidence>
<dbReference type="Pfam" id="PF10268">
    <property type="entry name" value="Tmemb_161AB"/>
    <property type="match status" value="2"/>
</dbReference>
<keyword evidence="10" id="KW-1185">Reference proteome</keyword>
<name>A0ABD1ZPY3_9MARC</name>
<evidence type="ECO:0000256" key="3">
    <source>
        <dbReference type="ARBA" id="ARBA00022692"/>
    </source>
</evidence>
<dbReference type="PANTHER" id="PTHR13624:SF6">
    <property type="entry name" value="EMEI"/>
    <property type="match status" value="1"/>
</dbReference>
<keyword evidence="5 8" id="KW-0472">Membrane</keyword>
<dbReference type="PANTHER" id="PTHR13624">
    <property type="entry name" value="RE42071P"/>
    <property type="match status" value="1"/>
</dbReference>
<evidence type="ECO:0000256" key="5">
    <source>
        <dbReference type="ARBA" id="ARBA00023136"/>
    </source>
</evidence>
<dbReference type="Proteomes" id="UP001605036">
    <property type="component" value="Unassembled WGS sequence"/>
</dbReference>
<comment type="similarity">
    <text evidence="2">Belongs to the TMEM161 family.</text>
</comment>
<feature type="transmembrane region" description="Helical" evidence="8">
    <location>
        <begin position="480"/>
        <end position="499"/>
    </location>
</feature>
<keyword evidence="4 8" id="KW-1133">Transmembrane helix</keyword>
<protein>
    <submittedName>
        <fullName evidence="9">Uncharacterized protein</fullName>
    </submittedName>
</protein>